<organism evidence="1">
    <name type="scientific">Solanum chacoense</name>
    <name type="common">Chaco potato</name>
    <dbReference type="NCBI Taxonomy" id="4108"/>
    <lineage>
        <taxon>Eukaryota</taxon>
        <taxon>Viridiplantae</taxon>
        <taxon>Streptophyta</taxon>
        <taxon>Embryophyta</taxon>
        <taxon>Tracheophyta</taxon>
        <taxon>Spermatophyta</taxon>
        <taxon>Magnoliopsida</taxon>
        <taxon>eudicotyledons</taxon>
        <taxon>Gunneridae</taxon>
        <taxon>Pentapetalae</taxon>
        <taxon>asterids</taxon>
        <taxon>lamiids</taxon>
        <taxon>Solanales</taxon>
        <taxon>Solanaceae</taxon>
        <taxon>Solanoideae</taxon>
        <taxon>Solaneae</taxon>
        <taxon>Solanum</taxon>
    </lineage>
</organism>
<name>A0A0V0IFJ5_SOLCH</name>
<dbReference type="AlphaFoldDB" id="A0A0V0IFJ5"/>
<reference evidence="1" key="1">
    <citation type="submission" date="2015-12" db="EMBL/GenBank/DDBJ databases">
        <title>Gene expression during late stages of embryo sac development: a critical building block for successful pollen-pistil interactions.</title>
        <authorList>
            <person name="Liu Y."/>
            <person name="Joly V."/>
            <person name="Sabar M."/>
            <person name="Matton D.P."/>
        </authorList>
    </citation>
    <scope>NUCLEOTIDE SEQUENCE</scope>
</reference>
<dbReference type="EMBL" id="GEDG01007609">
    <property type="protein sequence ID" value="JAP30889.1"/>
    <property type="molecule type" value="Transcribed_RNA"/>
</dbReference>
<proteinExistence type="predicted"/>
<protein>
    <submittedName>
        <fullName evidence="1">Putative ovule protein</fullName>
    </submittedName>
</protein>
<evidence type="ECO:0000313" key="1">
    <source>
        <dbReference type="EMBL" id="JAP30889.1"/>
    </source>
</evidence>
<sequence length="76" mass="8459">MQEKVVVCFSCQIAQKASENQLSTLLPCCAPPPSHNHLPLPFSPSLKHHSHSFDPNTTNCHPSWLLLPQISPSFKK</sequence>
<accession>A0A0V0IFJ5</accession>